<gene>
    <name evidence="2" type="ORF">BGT96224_4662</name>
    <name evidence="3" type="ORF">BGT96224V2_LOCUS608</name>
</gene>
<dbReference type="PANTHER" id="PTHR38645:SF1">
    <property type="entry name" value="YALI0F12243P"/>
    <property type="match status" value="1"/>
</dbReference>
<reference evidence="3" key="3">
    <citation type="submission" date="2018-07" db="EMBL/GenBank/DDBJ databases">
        <authorList>
            <person name="Quirk P.G."/>
            <person name="Krulwich T.A."/>
        </authorList>
    </citation>
    <scope>NUCLEOTIDE SEQUENCE</scope>
    <source>
        <strain evidence="3">96224</strain>
    </source>
</reference>
<accession>A0A061HPD2</accession>
<dbReference type="EMBL" id="UIGY01000001">
    <property type="protein sequence ID" value="SUZ07023.1"/>
    <property type="molecule type" value="Genomic_DNA"/>
</dbReference>
<reference evidence="4" key="1">
    <citation type="journal article" date="2013" name="Nat. Genet.">
        <title>The wheat powdery mildew genome shows the unique evolution of an obligate biotroph.</title>
        <authorList>
            <person name="Wicker T."/>
            <person name="Oberhaensli S."/>
            <person name="Parlange F."/>
            <person name="Buchmann J.P."/>
            <person name="Shatalina M."/>
            <person name="Roffler S."/>
            <person name="Ben-David R."/>
            <person name="Dolezel J."/>
            <person name="Simkova H."/>
            <person name="Schulze-Lefert P."/>
            <person name="Spanu P.D."/>
            <person name="Bruggmann R."/>
            <person name="Amselem J."/>
            <person name="Quesneville H."/>
            <person name="Ver Loren van Themaat E."/>
            <person name="Paape T."/>
            <person name="Shimizu K.K."/>
            <person name="Keller B."/>
        </authorList>
    </citation>
    <scope>NUCLEOTIDE SEQUENCE [LARGE SCALE GENOMIC DNA]</scope>
    <source>
        <strain evidence="4">96224</strain>
    </source>
</reference>
<evidence type="ECO:0000256" key="1">
    <source>
        <dbReference type="SAM" id="MobiDB-lite"/>
    </source>
</evidence>
<feature type="compositionally biased region" description="Polar residues" evidence="1">
    <location>
        <begin position="1"/>
        <end position="12"/>
    </location>
</feature>
<evidence type="ECO:0000313" key="2">
    <source>
        <dbReference type="EMBL" id="EPQ67729.1"/>
    </source>
</evidence>
<feature type="region of interest" description="Disordered" evidence="1">
    <location>
        <begin position="1"/>
        <end position="22"/>
    </location>
</feature>
<evidence type="ECO:0000313" key="4">
    <source>
        <dbReference type="Proteomes" id="UP000053110"/>
    </source>
</evidence>
<dbReference type="AlphaFoldDB" id="A0A061HPD2"/>
<dbReference type="Proteomes" id="UP000053110">
    <property type="component" value="Unassembled WGS sequence"/>
</dbReference>
<evidence type="ECO:0000313" key="3">
    <source>
        <dbReference type="EMBL" id="SUZ07023.1"/>
    </source>
</evidence>
<dbReference type="PANTHER" id="PTHR38645">
    <property type="entry name" value="CHROMOSOME 9, WHOLE GENOME SHOTGUN SEQUENCE"/>
    <property type="match status" value="1"/>
</dbReference>
<protein>
    <submittedName>
        <fullName evidence="3">Bgt-4662</fullName>
    </submittedName>
</protein>
<feature type="region of interest" description="Disordered" evidence="1">
    <location>
        <begin position="91"/>
        <end position="157"/>
    </location>
</feature>
<dbReference type="EMBL" id="KE373399">
    <property type="protein sequence ID" value="EPQ67729.1"/>
    <property type="molecule type" value="Genomic_DNA"/>
</dbReference>
<reference evidence="2" key="2">
    <citation type="submission" date="2013-01" db="EMBL/GenBank/DDBJ databases">
        <title>The wheat powdery mildew genome reveals unique evolution of an obligate biotroph.</title>
        <authorList>
            <person name="Oberhaensli S."/>
            <person name="Wicker T."/>
            <person name="Keller B."/>
        </authorList>
    </citation>
    <scope>NUCLEOTIDE SEQUENCE</scope>
    <source>
        <strain evidence="2">96224</strain>
    </source>
</reference>
<dbReference type="OrthoDB" id="21418at2759"/>
<sequence>MDSMMGLNTSLPGTAPPKQSDPPEQLLAAFKAAALSVTNLYKSAAVNQGGVRSEGYQNALEELVLFLDQENIGLDDGEGWRIRKWATERLEGRDTASQNNESDDDCDKTDRGSSPALPRSHNSTRASPLSTNVQNAAPVESDQTPTMTVTTPSDECADSSIPHTTFSFQSAQHYPQDADIVLADNEHGNPRIFNAEIPSTSPHVPLSASNFAVHRLSRTRGGPQGRVGSRSAALLGKGSGQKRKINFGDFFDIGNIGHGKDGFGSGKRGRFL</sequence>
<dbReference type="HOGENOM" id="CLU_997649_0_0_1"/>
<proteinExistence type="predicted"/>
<organism evidence="3">
    <name type="scientific">Blumeria graminis f. sp. tritici 96224</name>
    <dbReference type="NCBI Taxonomy" id="1268274"/>
    <lineage>
        <taxon>Eukaryota</taxon>
        <taxon>Fungi</taxon>
        <taxon>Dikarya</taxon>
        <taxon>Ascomycota</taxon>
        <taxon>Pezizomycotina</taxon>
        <taxon>Leotiomycetes</taxon>
        <taxon>Erysiphales</taxon>
        <taxon>Erysiphaceae</taxon>
        <taxon>Blumeria</taxon>
    </lineage>
</organism>
<name>A0A061HPD2_BLUGR</name>
<feature type="compositionally biased region" description="Polar residues" evidence="1">
    <location>
        <begin position="120"/>
        <end position="153"/>
    </location>
</feature>